<dbReference type="InterPro" id="IPR005064">
    <property type="entry name" value="BUG"/>
</dbReference>
<dbReference type="PIRSF" id="PIRSF017082">
    <property type="entry name" value="YflP"/>
    <property type="match status" value="1"/>
</dbReference>
<evidence type="ECO:0000256" key="1">
    <source>
        <dbReference type="ARBA" id="ARBA00006987"/>
    </source>
</evidence>
<dbReference type="AlphaFoldDB" id="A0A261V076"/>
<dbReference type="Proteomes" id="UP000215767">
    <property type="component" value="Unassembled WGS sequence"/>
</dbReference>
<proteinExistence type="inferred from homology"/>
<name>A0A261V076_9BORD</name>
<gene>
    <name evidence="3" type="ORF">CAL28_06105</name>
</gene>
<feature type="chain" id="PRO_5012537365" evidence="2">
    <location>
        <begin position="27"/>
        <end position="324"/>
    </location>
</feature>
<comment type="similarity">
    <text evidence="1">Belongs to the UPF0065 (bug) family.</text>
</comment>
<keyword evidence="2" id="KW-0732">Signal</keyword>
<dbReference type="CDD" id="cd13578">
    <property type="entry name" value="PBP2_Bug27"/>
    <property type="match status" value="1"/>
</dbReference>
<dbReference type="Gene3D" id="3.40.190.150">
    <property type="entry name" value="Bordetella uptake gene, domain 1"/>
    <property type="match status" value="1"/>
</dbReference>
<dbReference type="SUPFAM" id="SSF53850">
    <property type="entry name" value="Periplasmic binding protein-like II"/>
    <property type="match status" value="1"/>
</dbReference>
<dbReference type="Gene3D" id="3.40.190.10">
    <property type="entry name" value="Periplasmic binding protein-like II"/>
    <property type="match status" value="1"/>
</dbReference>
<organism evidence="3 4">
    <name type="scientific">Bordetella genomosp. 11</name>
    <dbReference type="NCBI Taxonomy" id="1416808"/>
    <lineage>
        <taxon>Bacteria</taxon>
        <taxon>Pseudomonadati</taxon>
        <taxon>Pseudomonadota</taxon>
        <taxon>Betaproteobacteria</taxon>
        <taxon>Burkholderiales</taxon>
        <taxon>Alcaligenaceae</taxon>
        <taxon>Bordetella</taxon>
    </lineage>
</organism>
<dbReference type="PANTHER" id="PTHR42928:SF5">
    <property type="entry name" value="BLR1237 PROTEIN"/>
    <property type="match status" value="1"/>
</dbReference>
<dbReference type="InterPro" id="IPR042100">
    <property type="entry name" value="Bug_dom1"/>
</dbReference>
<sequence length="324" mass="34486">MIRKLGKCLATAALTAAAAMTGPAHAGYPDKAVRIIVPYTPGGFNDTMARVFAKKLQEAMGQPFIVENKPGAGTVIGTEAGARAAPDGYTLVIVGFPLVSNQFLYRKLPYDAKKDFEPIIVGAQTPNFLVVKASSPVQSLADLVKRAKAQPGKLNYATAGTGTSNHLTMAYFQEEAGIRLVQVPYKGSAPMVTDLLGGQVDTMFDNTPNVLPHIKAGKMRALGVTSAKRSPLAPDVPTVAEQGYPGFEVSVWYGLAAPAGTPRPIVERLNAELNKALQAPDVRKIFAEQGVEPVGGSLEEFRQFFDAQMSKWSKVIQAAGIQAE</sequence>
<keyword evidence="4" id="KW-1185">Reference proteome</keyword>
<feature type="signal peptide" evidence="2">
    <location>
        <begin position="1"/>
        <end position="26"/>
    </location>
</feature>
<dbReference type="RefSeq" id="WP_094840444.1">
    <property type="nucleotide sequence ID" value="NZ_NEVS01000001.1"/>
</dbReference>
<protein>
    <submittedName>
        <fullName evidence="3">MFS transporter</fullName>
    </submittedName>
</protein>
<evidence type="ECO:0000256" key="2">
    <source>
        <dbReference type="SAM" id="SignalP"/>
    </source>
</evidence>
<dbReference type="EMBL" id="NEVS01000001">
    <property type="protein sequence ID" value="OZI67251.1"/>
    <property type="molecule type" value="Genomic_DNA"/>
</dbReference>
<dbReference type="PANTHER" id="PTHR42928">
    <property type="entry name" value="TRICARBOXYLATE-BINDING PROTEIN"/>
    <property type="match status" value="1"/>
</dbReference>
<dbReference type="Pfam" id="PF03401">
    <property type="entry name" value="TctC"/>
    <property type="match status" value="1"/>
</dbReference>
<evidence type="ECO:0000313" key="3">
    <source>
        <dbReference type="EMBL" id="OZI67251.1"/>
    </source>
</evidence>
<evidence type="ECO:0000313" key="4">
    <source>
        <dbReference type="Proteomes" id="UP000215767"/>
    </source>
</evidence>
<dbReference type="OrthoDB" id="8678477at2"/>
<accession>A0A261V076</accession>
<comment type="caution">
    <text evidence="3">The sequence shown here is derived from an EMBL/GenBank/DDBJ whole genome shotgun (WGS) entry which is preliminary data.</text>
</comment>
<reference evidence="4" key="1">
    <citation type="submission" date="2017-05" db="EMBL/GenBank/DDBJ databases">
        <title>Complete and WGS of Bordetella genogroups.</title>
        <authorList>
            <person name="Spilker T."/>
            <person name="Lipuma J."/>
        </authorList>
    </citation>
    <scope>NUCLEOTIDE SEQUENCE [LARGE SCALE GENOMIC DNA]</scope>
    <source>
        <strain evidence="4">AU8856</strain>
    </source>
</reference>